<dbReference type="AlphaFoldDB" id="A0A2I1GS52"/>
<name>A0A2I1GS52_9GLOM</name>
<accession>A0A2I1GS52</accession>
<organism evidence="1 2">
    <name type="scientific">Rhizophagus irregularis</name>
    <dbReference type="NCBI Taxonomy" id="588596"/>
    <lineage>
        <taxon>Eukaryota</taxon>
        <taxon>Fungi</taxon>
        <taxon>Fungi incertae sedis</taxon>
        <taxon>Mucoromycota</taxon>
        <taxon>Glomeromycotina</taxon>
        <taxon>Glomeromycetes</taxon>
        <taxon>Glomerales</taxon>
        <taxon>Glomeraceae</taxon>
        <taxon>Rhizophagus</taxon>
    </lineage>
</organism>
<proteinExistence type="predicted"/>
<sequence length="138" mass="16435">MGINFINEQHISLINPCNAQVTVSIILNYISVFIVGTDHSSKEKLRREKTSTTPNKNTERWSCNEYRILHRINDSFIDIEQEDSRVLIMNQSKKIREITRGLYNRKFDKLIKNKEDRVVVKEILTQNYDNVKRYIYLK</sequence>
<dbReference type="Proteomes" id="UP000234323">
    <property type="component" value="Unassembled WGS sequence"/>
</dbReference>
<gene>
    <name evidence="1" type="ORF">RhiirA4_465505</name>
</gene>
<evidence type="ECO:0000313" key="1">
    <source>
        <dbReference type="EMBL" id="PKY49486.1"/>
    </source>
</evidence>
<evidence type="ECO:0000313" key="2">
    <source>
        <dbReference type="Proteomes" id="UP000234323"/>
    </source>
</evidence>
<reference evidence="1 2" key="1">
    <citation type="submission" date="2015-10" db="EMBL/GenBank/DDBJ databases">
        <title>Genome analyses suggest a sexual origin of heterokaryosis in a supposedly ancient asexual fungus.</title>
        <authorList>
            <person name="Ropars J."/>
            <person name="Sedzielewska K."/>
            <person name="Noel J."/>
            <person name="Charron P."/>
            <person name="Farinelli L."/>
            <person name="Marton T."/>
            <person name="Kruger M."/>
            <person name="Pelin A."/>
            <person name="Brachmann A."/>
            <person name="Corradi N."/>
        </authorList>
    </citation>
    <scope>NUCLEOTIDE SEQUENCE [LARGE SCALE GENOMIC DNA]</scope>
    <source>
        <strain evidence="1 2">A4</strain>
    </source>
</reference>
<protein>
    <submittedName>
        <fullName evidence="1">Uncharacterized protein</fullName>
    </submittedName>
</protein>
<dbReference type="EMBL" id="LLXI01000748">
    <property type="protein sequence ID" value="PKY49486.1"/>
    <property type="molecule type" value="Genomic_DNA"/>
</dbReference>
<comment type="caution">
    <text evidence="1">The sequence shown here is derived from an EMBL/GenBank/DDBJ whole genome shotgun (WGS) entry which is preliminary data.</text>
</comment>
<keyword evidence="2" id="KW-1185">Reference proteome</keyword>